<comment type="caution">
    <text evidence="2">The sequence shown here is derived from an EMBL/GenBank/DDBJ whole genome shotgun (WGS) entry which is preliminary data.</text>
</comment>
<accession>A0A0D6PCP6</accession>
<dbReference type="Proteomes" id="UP000032668">
    <property type="component" value="Unassembled WGS sequence"/>
</dbReference>
<name>A0A0D6PCP6_9PROT</name>
<organism evidence="2 3">
    <name type="scientific">Acidocella aminolytica 101 = DSM 11237</name>
    <dbReference type="NCBI Taxonomy" id="1120923"/>
    <lineage>
        <taxon>Bacteria</taxon>
        <taxon>Pseudomonadati</taxon>
        <taxon>Pseudomonadota</taxon>
        <taxon>Alphaproteobacteria</taxon>
        <taxon>Acetobacterales</taxon>
        <taxon>Acidocellaceae</taxon>
        <taxon>Acidocella</taxon>
    </lineage>
</organism>
<sequence length="205" mass="20964">MIRHSIKALGWFSAAALPLLSTPAWATPAPAGMEIASLGLTGQQIPNGELRNIRGGFSLGNNLSINFAFKQIEAVNGIIVKSIMIPQTNVTAAAASSSSSPLVTIPSSAPSVVVTDSTGASKTITPSSGSAVNLATKANNGLTVINTQLGSNGISNLTTNQANNTAISVAATMDIAITGMSQFLTQQQSFANVQSGMYYTSSAFK</sequence>
<feature type="chain" id="PRO_5010183054" evidence="1">
    <location>
        <begin position="27"/>
        <end position="205"/>
    </location>
</feature>
<proteinExistence type="predicted"/>
<feature type="signal peptide" evidence="1">
    <location>
        <begin position="1"/>
        <end position="26"/>
    </location>
</feature>
<protein>
    <submittedName>
        <fullName evidence="2">Uncharacterized protein</fullName>
    </submittedName>
</protein>
<dbReference type="RefSeq" id="WP_048877479.1">
    <property type="nucleotide sequence ID" value="NZ_BANC01000015.1"/>
</dbReference>
<keyword evidence="3" id="KW-1185">Reference proteome</keyword>
<keyword evidence="1" id="KW-0732">Signal</keyword>
<dbReference type="AlphaFoldDB" id="A0A0D6PCP6"/>
<evidence type="ECO:0000256" key="1">
    <source>
        <dbReference type="SAM" id="SignalP"/>
    </source>
</evidence>
<dbReference type="EMBL" id="BANC01000015">
    <property type="protein sequence ID" value="GAN78993.1"/>
    <property type="molecule type" value="Genomic_DNA"/>
</dbReference>
<evidence type="ECO:0000313" key="2">
    <source>
        <dbReference type="EMBL" id="GAN78993.1"/>
    </source>
</evidence>
<gene>
    <name evidence="2" type="ORF">Aam_015_003</name>
</gene>
<dbReference type="STRING" id="1120923.SAMN02746095_03011"/>
<reference evidence="2 3" key="1">
    <citation type="submission" date="2012-11" db="EMBL/GenBank/DDBJ databases">
        <title>Whole genome sequence of Acidocella aminolytica 101 = DSM 11237.</title>
        <authorList>
            <person name="Azuma Y."/>
            <person name="Higashiura N."/>
            <person name="Hirakawa H."/>
            <person name="Matsushita K."/>
        </authorList>
    </citation>
    <scope>NUCLEOTIDE SEQUENCE [LARGE SCALE GENOMIC DNA]</scope>
    <source>
        <strain evidence="3">101 / DSM 11237</strain>
    </source>
</reference>
<evidence type="ECO:0000313" key="3">
    <source>
        <dbReference type="Proteomes" id="UP000032668"/>
    </source>
</evidence>